<proteinExistence type="predicted"/>
<organism evidence="2 3">
    <name type="scientific">Pseudomonas luteola</name>
    <dbReference type="NCBI Taxonomy" id="47886"/>
    <lineage>
        <taxon>Bacteria</taxon>
        <taxon>Pseudomonadati</taxon>
        <taxon>Pseudomonadota</taxon>
        <taxon>Gammaproteobacteria</taxon>
        <taxon>Pseudomonadales</taxon>
        <taxon>Pseudomonadaceae</taxon>
        <taxon>Pseudomonas</taxon>
    </lineage>
</organism>
<protein>
    <recommendedName>
        <fullName evidence="4">Cupin domain-containing protein</fullName>
    </recommendedName>
</protein>
<evidence type="ECO:0008006" key="4">
    <source>
        <dbReference type="Google" id="ProtNLM"/>
    </source>
</evidence>
<evidence type="ECO:0000256" key="1">
    <source>
        <dbReference type="SAM" id="MobiDB-lite"/>
    </source>
</evidence>
<dbReference type="EMBL" id="UAUF01000002">
    <property type="protein sequence ID" value="SPY99941.1"/>
    <property type="molecule type" value="Genomic_DNA"/>
</dbReference>
<dbReference type="Proteomes" id="UP000250443">
    <property type="component" value="Unassembled WGS sequence"/>
</dbReference>
<sequence length="152" mass="17393">MPNFESDLRGGKDLSSERAHELTRPSSYERGFCLLKTSFFVIELNKVTAQKGETLHDHPWSAICLVVRGGYVERTLSPGLVLKEKQVRWFKYISATRFHAIIGAKPNTWVLTIRQTPKKGRGYISDIESDQASYQVAETHPKEQYETNKHVL</sequence>
<reference evidence="2 3" key="1">
    <citation type="submission" date="2018-06" db="EMBL/GenBank/DDBJ databases">
        <authorList>
            <consortium name="Pathogen Informatics"/>
            <person name="Doyle S."/>
        </authorList>
    </citation>
    <scope>NUCLEOTIDE SEQUENCE [LARGE SCALE GENOMIC DNA]</scope>
    <source>
        <strain evidence="2 3">NCTC11842</strain>
    </source>
</reference>
<dbReference type="AlphaFoldDB" id="A0A2X2BYV1"/>
<evidence type="ECO:0000313" key="2">
    <source>
        <dbReference type="EMBL" id="SPY99941.1"/>
    </source>
</evidence>
<accession>A0A2X2BYV1</accession>
<gene>
    <name evidence="2" type="ORF">NCTC11842_00086</name>
</gene>
<evidence type="ECO:0000313" key="3">
    <source>
        <dbReference type="Proteomes" id="UP000250443"/>
    </source>
</evidence>
<feature type="region of interest" description="Disordered" evidence="1">
    <location>
        <begin position="1"/>
        <end position="21"/>
    </location>
</feature>
<name>A0A2X2BYV1_PSELU</name>